<accession>A0A037ZPC5</accession>
<evidence type="ECO:0000313" key="2">
    <source>
        <dbReference type="Proteomes" id="UP000026249"/>
    </source>
</evidence>
<evidence type="ECO:0000313" key="1">
    <source>
        <dbReference type="EMBL" id="KAJ56681.1"/>
    </source>
</evidence>
<keyword evidence="2" id="KW-1185">Reference proteome</keyword>
<name>A0A037ZPC5_9RHOB</name>
<dbReference type="InterPro" id="IPR036249">
    <property type="entry name" value="Thioredoxin-like_sf"/>
</dbReference>
<protein>
    <submittedName>
        <fullName evidence="1">Regulatory protein</fullName>
    </submittedName>
</protein>
<dbReference type="AlphaFoldDB" id="A0A037ZPC5"/>
<comment type="caution">
    <text evidence="1">The sequence shown here is derived from an EMBL/GenBank/DDBJ whole genome shotgun (WGS) entry which is preliminary data.</text>
</comment>
<dbReference type="SUPFAM" id="SSF52833">
    <property type="entry name" value="Thioredoxin-like"/>
    <property type="match status" value="1"/>
</dbReference>
<dbReference type="Gene3D" id="3.40.30.10">
    <property type="entry name" value="Glutaredoxin"/>
    <property type="match status" value="1"/>
</dbReference>
<gene>
    <name evidence="1" type="ORF">ACMU_06995</name>
</gene>
<dbReference type="EMBL" id="JFKE01000002">
    <property type="protein sequence ID" value="KAJ56681.1"/>
    <property type="molecule type" value="Genomic_DNA"/>
</dbReference>
<dbReference type="STRING" id="1454373.ACMU_06995"/>
<organism evidence="1 2">
    <name type="scientific">Actibacterium mucosum KCTC 23349</name>
    <dbReference type="NCBI Taxonomy" id="1454373"/>
    <lineage>
        <taxon>Bacteria</taxon>
        <taxon>Pseudomonadati</taxon>
        <taxon>Pseudomonadota</taxon>
        <taxon>Alphaproteobacteria</taxon>
        <taxon>Rhodobacterales</taxon>
        <taxon>Roseobacteraceae</taxon>
        <taxon>Actibacterium</taxon>
    </lineage>
</organism>
<reference evidence="1 2" key="1">
    <citation type="submission" date="2014-03" db="EMBL/GenBank/DDBJ databases">
        <title>Draft Genome Sequence of Actibacterium mucosum KCTC 23349, a Marine Alphaproteobacterium with Complex Ionic Requirements Isolated from Mediterranean Seawater at Malvarrosa Beach, Valencia, Spain.</title>
        <authorList>
            <person name="Arahal D.R."/>
            <person name="Shao Z."/>
            <person name="Lai Q."/>
            <person name="Pujalte M.J."/>
        </authorList>
    </citation>
    <scope>NUCLEOTIDE SEQUENCE [LARGE SCALE GENOMIC DNA]</scope>
    <source>
        <strain evidence="1 2">KCTC 23349</strain>
    </source>
</reference>
<dbReference type="Proteomes" id="UP000026249">
    <property type="component" value="Unassembled WGS sequence"/>
</dbReference>
<proteinExistence type="predicted"/>
<sequence length="139" mass="15881">MHKLDYDKKLRRVNERATRMLKVLAIATVGFLALPASADPVLLMAEEDGCYWCGRWDAEIAHIYPKTPEGQAAPLQRYDLRGETPDVEFAQKVRFTPTFILIENGREIDRIEGYPGEDFFWGLLTMMFERAGIALEQAS</sequence>